<keyword evidence="2" id="KW-0805">Transcription regulation</keyword>
<evidence type="ECO:0000256" key="2">
    <source>
        <dbReference type="ARBA" id="ARBA00023015"/>
    </source>
</evidence>
<reference evidence="6 7" key="1">
    <citation type="submission" date="2021-01" db="EMBL/GenBank/DDBJ databases">
        <title>Whole genome shotgun sequence of Verrucosispora andamanensis NBRC 109075.</title>
        <authorList>
            <person name="Komaki H."/>
            <person name="Tamura T."/>
        </authorList>
    </citation>
    <scope>NUCLEOTIDE SEQUENCE [LARGE SCALE GENOMIC DNA]</scope>
    <source>
        <strain evidence="6 7">NBRC 109075</strain>
    </source>
</reference>
<evidence type="ECO:0000313" key="7">
    <source>
        <dbReference type="Proteomes" id="UP000647017"/>
    </source>
</evidence>
<gene>
    <name evidence="6" type="ORF">Van01_51340</name>
</gene>
<dbReference type="Pfam" id="PF03466">
    <property type="entry name" value="LysR_substrate"/>
    <property type="match status" value="1"/>
</dbReference>
<comment type="caution">
    <text evidence="6">The sequence shown here is derived from an EMBL/GenBank/DDBJ whole genome shotgun (WGS) entry which is preliminary data.</text>
</comment>
<evidence type="ECO:0000256" key="4">
    <source>
        <dbReference type="ARBA" id="ARBA00023163"/>
    </source>
</evidence>
<evidence type="ECO:0000259" key="5">
    <source>
        <dbReference type="Pfam" id="PF03466"/>
    </source>
</evidence>
<organism evidence="6 7">
    <name type="scientific">Micromonospora andamanensis</name>
    <dbReference type="NCBI Taxonomy" id="1287068"/>
    <lineage>
        <taxon>Bacteria</taxon>
        <taxon>Bacillati</taxon>
        <taxon>Actinomycetota</taxon>
        <taxon>Actinomycetes</taxon>
        <taxon>Micromonosporales</taxon>
        <taxon>Micromonosporaceae</taxon>
        <taxon>Micromonospora</taxon>
    </lineage>
</organism>
<dbReference type="SUPFAM" id="SSF53850">
    <property type="entry name" value="Periplasmic binding protein-like II"/>
    <property type="match status" value="1"/>
</dbReference>
<keyword evidence="7" id="KW-1185">Reference proteome</keyword>
<protein>
    <recommendedName>
        <fullName evidence="5">LysR substrate-binding domain-containing protein</fullName>
    </recommendedName>
</protein>
<comment type="similarity">
    <text evidence="1">Belongs to the LysR transcriptional regulatory family.</text>
</comment>
<feature type="domain" description="LysR substrate-binding" evidence="5">
    <location>
        <begin position="32"/>
        <end position="136"/>
    </location>
</feature>
<evidence type="ECO:0000256" key="3">
    <source>
        <dbReference type="ARBA" id="ARBA00023125"/>
    </source>
</evidence>
<keyword evidence="4" id="KW-0804">Transcription</keyword>
<evidence type="ECO:0000313" key="6">
    <source>
        <dbReference type="EMBL" id="GIJ11920.1"/>
    </source>
</evidence>
<name>A0ABQ4I1W4_9ACTN</name>
<proteinExistence type="inferred from homology"/>
<dbReference type="InterPro" id="IPR005119">
    <property type="entry name" value="LysR_subst-bd"/>
</dbReference>
<dbReference type="EMBL" id="BOOZ01000040">
    <property type="protein sequence ID" value="GIJ11920.1"/>
    <property type="molecule type" value="Genomic_DNA"/>
</dbReference>
<keyword evidence="3" id="KW-0238">DNA-binding</keyword>
<evidence type="ECO:0000256" key="1">
    <source>
        <dbReference type="ARBA" id="ARBA00009437"/>
    </source>
</evidence>
<sequence>MGDNLQQRVLRVDQLAIASTDPVPNDIIGWLGEQPLVRLAHAKGSGLAAQIDRLCAAWHIRPGTLHETHDLQTVLALVAAGAGPALVPATAAHIAPPTVTFTRLDDPAAVWNVGIAWQPAQPTGLIANFLAVLTHQAS</sequence>
<dbReference type="PANTHER" id="PTHR30346">
    <property type="entry name" value="TRANSCRIPTIONAL DUAL REGULATOR HCAR-RELATED"/>
    <property type="match status" value="1"/>
</dbReference>
<dbReference type="Proteomes" id="UP000647017">
    <property type="component" value="Unassembled WGS sequence"/>
</dbReference>
<dbReference type="Gene3D" id="3.40.190.10">
    <property type="entry name" value="Periplasmic binding protein-like II"/>
    <property type="match status" value="2"/>
</dbReference>
<dbReference type="PANTHER" id="PTHR30346:SF28">
    <property type="entry name" value="HTH-TYPE TRANSCRIPTIONAL REGULATOR CYNR"/>
    <property type="match status" value="1"/>
</dbReference>
<accession>A0ABQ4I1W4</accession>